<dbReference type="PROSITE" id="PS50207">
    <property type="entry name" value="CASPASE_P10"/>
    <property type="match status" value="1"/>
</dbReference>
<feature type="region of interest" description="Disordered" evidence="3">
    <location>
        <begin position="151"/>
        <end position="177"/>
    </location>
</feature>
<dbReference type="PROSITE" id="PS50208">
    <property type="entry name" value="CASPASE_P20"/>
    <property type="match status" value="1"/>
</dbReference>
<feature type="region of interest" description="Disordered" evidence="3">
    <location>
        <begin position="67"/>
        <end position="139"/>
    </location>
</feature>
<evidence type="ECO:0000256" key="3">
    <source>
        <dbReference type="SAM" id="MobiDB-lite"/>
    </source>
</evidence>
<dbReference type="Gene3D" id="3.40.50.1460">
    <property type="match status" value="1"/>
</dbReference>
<dbReference type="SUPFAM" id="SSF52129">
    <property type="entry name" value="Caspase-like"/>
    <property type="match status" value="1"/>
</dbReference>
<feature type="compositionally biased region" description="Polar residues" evidence="3">
    <location>
        <begin position="93"/>
        <end position="128"/>
    </location>
</feature>
<reference evidence="6 7" key="1">
    <citation type="journal article" date="2018" name="Gigascience">
        <title>Genomes of trombidid mites reveal novel predicted allergens and laterally-transferred genes associated with secondary metabolism.</title>
        <authorList>
            <person name="Dong X."/>
            <person name="Chaisiri K."/>
            <person name="Xia D."/>
            <person name="Armstrong S.D."/>
            <person name="Fang Y."/>
            <person name="Donnelly M.J."/>
            <person name="Kadowaki T."/>
            <person name="McGarry J.W."/>
            <person name="Darby A.C."/>
            <person name="Makepeace B.L."/>
        </authorList>
    </citation>
    <scope>NUCLEOTIDE SEQUENCE [LARGE SCALE GENOMIC DNA]</scope>
    <source>
        <strain evidence="6">UoL-UT</strain>
    </source>
</reference>
<dbReference type="Pfam" id="PF00656">
    <property type="entry name" value="Peptidase_C14"/>
    <property type="match status" value="1"/>
</dbReference>
<evidence type="ECO:0000313" key="6">
    <source>
        <dbReference type="EMBL" id="RWS30547.1"/>
    </source>
</evidence>
<dbReference type="GO" id="GO:0072557">
    <property type="term" value="C:IPAF inflammasome complex"/>
    <property type="evidence" value="ECO:0007669"/>
    <property type="project" value="TreeGrafter"/>
</dbReference>
<dbReference type="AlphaFoldDB" id="A0A443SSQ5"/>
<dbReference type="VEuPathDB" id="VectorBase:LDEU001494"/>
<name>A0A443SSQ5_9ACAR</name>
<protein>
    <submittedName>
        <fullName evidence="6">Cell death protein 3-like protein</fullName>
    </submittedName>
</protein>
<feature type="compositionally biased region" description="Polar residues" evidence="3">
    <location>
        <begin position="166"/>
        <end position="176"/>
    </location>
</feature>
<comment type="similarity">
    <text evidence="1 2">Belongs to the peptidase C14A family.</text>
</comment>
<organism evidence="6 7">
    <name type="scientific">Leptotrombidium deliense</name>
    <dbReference type="NCBI Taxonomy" id="299467"/>
    <lineage>
        <taxon>Eukaryota</taxon>
        <taxon>Metazoa</taxon>
        <taxon>Ecdysozoa</taxon>
        <taxon>Arthropoda</taxon>
        <taxon>Chelicerata</taxon>
        <taxon>Arachnida</taxon>
        <taxon>Acari</taxon>
        <taxon>Acariformes</taxon>
        <taxon>Trombidiformes</taxon>
        <taxon>Prostigmata</taxon>
        <taxon>Anystina</taxon>
        <taxon>Parasitengona</taxon>
        <taxon>Trombiculoidea</taxon>
        <taxon>Trombiculidae</taxon>
        <taxon>Leptotrombidium</taxon>
    </lineage>
</organism>
<evidence type="ECO:0000259" key="5">
    <source>
        <dbReference type="PROSITE" id="PS50208"/>
    </source>
</evidence>
<dbReference type="InterPro" id="IPR015917">
    <property type="entry name" value="Pept_C14A"/>
</dbReference>
<evidence type="ECO:0000256" key="1">
    <source>
        <dbReference type="ARBA" id="ARBA00010134"/>
    </source>
</evidence>
<dbReference type="EMBL" id="NCKV01000466">
    <property type="protein sequence ID" value="RWS30547.1"/>
    <property type="molecule type" value="Genomic_DNA"/>
</dbReference>
<evidence type="ECO:0000259" key="4">
    <source>
        <dbReference type="PROSITE" id="PS50207"/>
    </source>
</evidence>
<dbReference type="Proteomes" id="UP000288716">
    <property type="component" value="Unassembled WGS sequence"/>
</dbReference>
<comment type="caution">
    <text evidence="6">The sequence shown here is derived from an EMBL/GenBank/DDBJ whole genome shotgun (WGS) entry which is preliminary data.</text>
</comment>
<dbReference type="OrthoDB" id="6044770at2759"/>
<dbReference type="PRINTS" id="PR00376">
    <property type="entry name" value="IL1BCENZYME"/>
</dbReference>
<dbReference type="InterPro" id="IPR001309">
    <property type="entry name" value="Pept_C14_p20"/>
</dbReference>
<proteinExistence type="inferred from homology"/>
<dbReference type="InterPro" id="IPR002398">
    <property type="entry name" value="Pept_C14"/>
</dbReference>
<dbReference type="InterPro" id="IPR002138">
    <property type="entry name" value="Pept_C14_p10"/>
</dbReference>
<dbReference type="PANTHER" id="PTHR47901:SF3">
    <property type="entry name" value="CASPASE-1"/>
    <property type="match status" value="1"/>
</dbReference>
<feature type="domain" description="Caspase family p20" evidence="5">
    <location>
        <begin position="202"/>
        <end position="329"/>
    </location>
</feature>
<dbReference type="InterPro" id="IPR029030">
    <property type="entry name" value="Caspase-like_dom_sf"/>
</dbReference>
<dbReference type="STRING" id="299467.A0A443SSQ5"/>
<gene>
    <name evidence="6" type="ORF">B4U80_12404</name>
</gene>
<feature type="domain" description="Caspase family p10" evidence="4">
    <location>
        <begin position="351"/>
        <end position="435"/>
    </location>
</feature>
<feature type="compositionally biased region" description="Low complexity" evidence="3">
    <location>
        <begin position="74"/>
        <end position="87"/>
    </location>
</feature>
<sequence>MGNKEGKVRKMNNESKLGTVAAGQFSSIGTHYLSSNVKFRSTYLRDESKKVKSSQFKADVEEIRRQSQQKFRDSFSSVMSTSTVTPTKLLDPSSKQRSNSTPFIHRPASSTSHVVSTSGLKTNTTINKQPPKGNFLLRPFSELNLSKRKRASNETTSLFKNDKQNAHNPPSTQTKSRIVDVGHNSGEDTLKRDNVYPLKSSPRGYCLIIANINFRLASQLPGNGHDANRIRDVFQSFGFIVRKYENCTAKEMRAIFEKYSKDPELEKHDAFVVFISTHGNYLNGKELFLGSDDDYMFREDILSYFNNRKCPKLIGKPKIFLIDACRGGEEDSGIVIQRNATPFIRSDQLFVGKKIPEWSDILIYSSSVVGYVSWGSKSGSFFTNVLTDSLKKYAHSYDLVTILEKVTQKVVEEDTSNKLQAPSEEKRGWTKKVYF</sequence>
<dbReference type="GO" id="GO:0097169">
    <property type="term" value="C:AIM2 inflammasome complex"/>
    <property type="evidence" value="ECO:0007669"/>
    <property type="project" value="TreeGrafter"/>
</dbReference>
<dbReference type="InterPro" id="IPR011600">
    <property type="entry name" value="Pept_C14_caspase"/>
</dbReference>
<dbReference type="SMART" id="SM00115">
    <property type="entry name" value="CASc"/>
    <property type="match status" value="1"/>
</dbReference>
<dbReference type="PANTHER" id="PTHR47901">
    <property type="entry name" value="CASPASE RECRUITMENT DOMAIN-CONTAINING PROTEIN 18"/>
    <property type="match status" value="1"/>
</dbReference>
<keyword evidence="7" id="KW-1185">Reference proteome</keyword>
<accession>A0A443SSQ5</accession>
<dbReference type="GO" id="GO:0004197">
    <property type="term" value="F:cysteine-type endopeptidase activity"/>
    <property type="evidence" value="ECO:0007669"/>
    <property type="project" value="InterPro"/>
</dbReference>
<dbReference type="GO" id="GO:0072559">
    <property type="term" value="C:NLRP3 inflammasome complex"/>
    <property type="evidence" value="ECO:0007669"/>
    <property type="project" value="TreeGrafter"/>
</dbReference>
<evidence type="ECO:0000313" key="7">
    <source>
        <dbReference type="Proteomes" id="UP000288716"/>
    </source>
</evidence>
<evidence type="ECO:0000256" key="2">
    <source>
        <dbReference type="RuleBase" id="RU003971"/>
    </source>
</evidence>
<dbReference type="GO" id="GO:0006508">
    <property type="term" value="P:proteolysis"/>
    <property type="evidence" value="ECO:0007669"/>
    <property type="project" value="InterPro"/>
</dbReference>